<sequence>MYSNLRLILFWAYFLIFFLIFVSRVFPYEDSSEKRFNFWPFIVYSKNKINKIERLEIAGPFIYKYSFPKEKGTSLRPIYSSVKGA</sequence>
<comment type="caution">
    <text evidence="2">The sequence shown here is derived from an EMBL/GenBank/DDBJ whole genome shotgun (WGS) entry which is preliminary data.</text>
</comment>
<protein>
    <submittedName>
        <fullName evidence="2">Uncharacterized protein</fullName>
    </submittedName>
</protein>
<keyword evidence="1" id="KW-1133">Transmembrane helix</keyword>
<accession>A0A2N7PP60</accession>
<name>A0A2N7PP60_9BACT</name>
<dbReference type="Proteomes" id="UP000235460">
    <property type="component" value="Unassembled WGS sequence"/>
</dbReference>
<dbReference type="AlphaFoldDB" id="A0A2N7PP60"/>
<evidence type="ECO:0000313" key="3">
    <source>
        <dbReference type="Proteomes" id="UP000235460"/>
    </source>
</evidence>
<evidence type="ECO:0000313" key="2">
    <source>
        <dbReference type="EMBL" id="PMP67746.1"/>
    </source>
</evidence>
<feature type="transmembrane region" description="Helical" evidence="1">
    <location>
        <begin position="6"/>
        <end position="26"/>
    </location>
</feature>
<reference evidence="2 3" key="1">
    <citation type="submission" date="2018-01" db="EMBL/GenBank/DDBJ databases">
        <title>Metagenomic assembled genomes from two thermal pools in the Uzon Caldera, Kamchatka, Russia.</title>
        <authorList>
            <person name="Wilkins L."/>
            <person name="Ettinger C."/>
        </authorList>
    </citation>
    <scope>NUCLEOTIDE SEQUENCE [LARGE SCALE GENOMIC DNA]</scope>
    <source>
        <strain evidence="2">ZAV-08</strain>
    </source>
</reference>
<proteinExistence type="predicted"/>
<keyword evidence="1" id="KW-0812">Transmembrane</keyword>
<gene>
    <name evidence="2" type="ORF">C0190_02710</name>
</gene>
<evidence type="ECO:0000256" key="1">
    <source>
        <dbReference type="SAM" id="Phobius"/>
    </source>
</evidence>
<feature type="non-terminal residue" evidence="2">
    <location>
        <position position="85"/>
    </location>
</feature>
<keyword evidence="1" id="KW-0472">Membrane</keyword>
<dbReference type="EMBL" id="PNIK01000040">
    <property type="protein sequence ID" value="PMP67746.1"/>
    <property type="molecule type" value="Genomic_DNA"/>
</dbReference>
<organism evidence="2 3">
    <name type="scientific">Thermodesulfobacterium geofontis</name>
    <dbReference type="NCBI Taxonomy" id="1295609"/>
    <lineage>
        <taxon>Bacteria</taxon>
        <taxon>Pseudomonadati</taxon>
        <taxon>Thermodesulfobacteriota</taxon>
        <taxon>Thermodesulfobacteria</taxon>
        <taxon>Thermodesulfobacteriales</taxon>
        <taxon>Thermodesulfobacteriaceae</taxon>
        <taxon>Thermodesulfobacterium</taxon>
    </lineage>
</organism>